<dbReference type="EMBL" id="FOHZ01000045">
    <property type="protein sequence ID" value="SET91891.1"/>
    <property type="molecule type" value="Genomic_DNA"/>
</dbReference>
<evidence type="ECO:0000313" key="2">
    <source>
        <dbReference type="Proteomes" id="UP000198762"/>
    </source>
</evidence>
<reference evidence="2" key="1">
    <citation type="submission" date="2016-10" db="EMBL/GenBank/DDBJ databases">
        <authorList>
            <person name="Varghese N."/>
            <person name="Submissions S."/>
        </authorList>
    </citation>
    <scope>NUCLEOTIDE SEQUENCE [LARGE SCALE GENOMIC DNA]</scope>
    <source>
        <strain evidence="2">CGMCC 1.6489</strain>
    </source>
</reference>
<name>A0A1I0I7Z5_9GAMM</name>
<dbReference type="AlphaFoldDB" id="A0A1I0I7Z5"/>
<organism evidence="1 2">
    <name type="scientific">Marinobacter segnicrescens</name>
    <dbReference type="NCBI Taxonomy" id="430453"/>
    <lineage>
        <taxon>Bacteria</taxon>
        <taxon>Pseudomonadati</taxon>
        <taxon>Pseudomonadota</taxon>
        <taxon>Gammaproteobacteria</taxon>
        <taxon>Pseudomonadales</taxon>
        <taxon>Marinobacteraceae</taxon>
        <taxon>Marinobacter</taxon>
    </lineage>
</organism>
<proteinExistence type="predicted"/>
<gene>
    <name evidence="1" type="ORF">SAMN04487962_1454</name>
</gene>
<dbReference type="Proteomes" id="UP000198762">
    <property type="component" value="Unassembled WGS sequence"/>
</dbReference>
<sequence>MRSDRDKELSVSEQEARVGLIGFRYIMEQWQCTVEEQQQLLSLDADTFQVLQSQASPKMPDDVLMRISYLMGIYRALNTLYPTEERAAGRIRLPTTDEPFCGRSALNFMLTHSLEGMALTRRYLDWIAQA</sequence>
<evidence type="ECO:0008006" key="3">
    <source>
        <dbReference type="Google" id="ProtNLM"/>
    </source>
</evidence>
<keyword evidence="2" id="KW-1185">Reference proteome</keyword>
<evidence type="ECO:0000313" key="1">
    <source>
        <dbReference type="EMBL" id="SET91891.1"/>
    </source>
</evidence>
<dbReference type="STRING" id="430453.SAMN04487962_1454"/>
<accession>A0A1I0I7Z5</accession>
<protein>
    <recommendedName>
        <fullName evidence="3">DUF2384 domain-containing protein</fullName>
    </recommendedName>
</protein>